<feature type="domain" description="LysM" evidence="6">
    <location>
        <begin position="546"/>
        <end position="589"/>
    </location>
</feature>
<dbReference type="InterPro" id="IPR036779">
    <property type="entry name" value="LysM_dom_sf"/>
</dbReference>
<dbReference type="CDD" id="cd00118">
    <property type="entry name" value="LysM"/>
    <property type="match status" value="6"/>
</dbReference>
<feature type="domain" description="LysM" evidence="6">
    <location>
        <begin position="401"/>
        <end position="444"/>
    </location>
</feature>
<protein>
    <recommendedName>
        <fullName evidence="4">Peptidoglycan hydrolase</fullName>
    </recommendedName>
</protein>
<dbReference type="SMART" id="SM00047">
    <property type="entry name" value="LYZ2"/>
    <property type="match status" value="1"/>
</dbReference>
<dbReference type="PRINTS" id="PR01002">
    <property type="entry name" value="FLGFLGJ"/>
</dbReference>
<gene>
    <name evidence="7" type="ORF">LFYK43_09750</name>
</gene>
<keyword evidence="8" id="KW-1185">Reference proteome</keyword>
<feature type="region of interest" description="Disordered" evidence="5">
    <location>
        <begin position="519"/>
        <end position="550"/>
    </location>
</feature>
<feature type="region of interest" description="Disordered" evidence="5">
    <location>
        <begin position="61"/>
        <end position="129"/>
    </location>
</feature>
<dbReference type="InterPro" id="IPR018392">
    <property type="entry name" value="LysM"/>
</dbReference>
<dbReference type="Gene3D" id="3.10.350.10">
    <property type="entry name" value="LysM domain"/>
    <property type="match status" value="6"/>
</dbReference>
<dbReference type="GO" id="GO:0042742">
    <property type="term" value="P:defense response to bacterium"/>
    <property type="evidence" value="ECO:0007669"/>
    <property type="project" value="UniProtKB-KW"/>
</dbReference>
<evidence type="ECO:0000256" key="4">
    <source>
        <dbReference type="ARBA" id="ARBA00032108"/>
    </source>
</evidence>
<organism evidence="7 8">
    <name type="scientific">Ligilactobacillus salitolerans</name>
    <dbReference type="NCBI Taxonomy" id="1808352"/>
    <lineage>
        <taxon>Bacteria</taxon>
        <taxon>Bacillati</taxon>
        <taxon>Bacillota</taxon>
        <taxon>Bacilli</taxon>
        <taxon>Lactobacillales</taxon>
        <taxon>Lactobacillaceae</taxon>
        <taxon>Ligilactobacillus</taxon>
    </lineage>
</organism>
<dbReference type="OrthoDB" id="37530at2"/>
<evidence type="ECO:0000313" key="7">
    <source>
        <dbReference type="EMBL" id="GBG94516.1"/>
    </source>
</evidence>
<accession>A0A401ISL7</accession>
<feature type="domain" description="LysM" evidence="6">
    <location>
        <begin position="477"/>
        <end position="520"/>
    </location>
</feature>
<dbReference type="Gene3D" id="1.10.530.10">
    <property type="match status" value="1"/>
</dbReference>
<dbReference type="InterPro" id="IPR002901">
    <property type="entry name" value="MGlyc_endo_b_GlcNAc-like_dom"/>
</dbReference>
<comment type="caution">
    <text evidence="7">The sequence shown here is derived from an EMBL/GenBank/DDBJ whole genome shotgun (WGS) entry which is preliminary data.</text>
</comment>
<feature type="compositionally biased region" description="Polar residues" evidence="5">
    <location>
        <begin position="387"/>
        <end position="401"/>
    </location>
</feature>
<dbReference type="SUPFAM" id="SSF54106">
    <property type="entry name" value="LysM domain"/>
    <property type="match status" value="6"/>
</dbReference>
<dbReference type="PANTHER" id="PTHR33734">
    <property type="entry name" value="LYSM DOMAIN-CONTAINING GPI-ANCHORED PROTEIN 2"/>
    <property type="match status" value="1"/>
</dbReference>
<dbReference type="AlphaFoldDB" id="A0A401ISL7"/>
<evidence type="ECO:0000259" key="6">
    <source>
        <dbReference type="PROSITE" id="PS51782"/>
    </source>
</evidence>
<reference evidence="7 8" key="1">
    <citation type="journal article" date="2019" name="Int. J. Syst. Evol. Microbiol.">
        <title>Lactobacillus salitolerans sp. nov., a novel lactic acid bacterium isolated from spent mushroom substrates.</title>
        <authorList>
            <person name="Tohno M."/>
            <person name="Tanizawa Y."/>
            <person name="Kojima Y."/>
            <person name="Sakamoto M."/>
            <person name="Nakamura Y."/>
            <person name="Ohkuma M."/>
            <person name="Kobayashi H."/>
        </authorList>
    </citation>
    <scope>NUCLEOTIDE SEQUENCE [LARGE SCALE GENOMIC DNA]</scope>
    <source>
        <strain evidence="7 8">YK43</strain>
    </source>
</reference>
<dbReference type="Pfam" id="PF01832">
    <property type="entry name" value="Glucosaminidase"/>
    <property type="match status" value="1"/>
</dbReference>
<keyword evidence="2" id="KW-0929">Antimicrobial</keyword>
<comment type="similarity">
    <text evidence="1">Belongs to the glycosyl hydrolase 73 family.</text>
</comment>
<dbReference type="EMBL" id="BFFP01000012">
    <property type="protein sequence ID" value="GBG94516.1"/>
    <property type="molecule type" value="Genomic_DNA"/>
</dbReference>
<feature type="domain" description="LysM" evidence="6">
    <location>
        <begin position="326"/>
        <end position="369"/>
    </location>
</feature>
<feature type="domain" description="LysM" evidence="6">
    <location>
        <begin position="681"/>
        <end position="724"/>
    </location>
</feature>
<dbReference type="PANTHER" id="PTHR33734:SF22">
    <property type="entry name" value="MEMBRANE-BOUND LYTIC MUREIN TRANSGLYCOSYLASE D"/>
    <property type="match status" value="1"/>
</dbReference>
<evidence type="ECO:0000256" key="5">
    <source>
        <dbReference type="SAM" id="MobiDB-lite"/>
    </source>
</evidence>
<dbReference type="RefSeq" id="WP_124975991.1">
    <property type="nucleotide sequence ID" value="NZ_BFFP01000012.1"/>
</dbReference>
<evidence type="ECO:0000313" key="8">
    <source>
        <dbReference type="Proteomes" id="UP000286848"/>
    </source>
</evidence>
<dbReference type="Gene3D" id="4.10.80.30">
    <property type="entry name" value="DNA polymerase, domain 6"/>
    <property type="match status" value="1"/>
</dbReference>
<dbReference type="GO" id="GO:0008932">
    <property type="term" value="F:lytic endotransglycosylase activity"/>
    <property type="evidence" value="ECO:0007669"/>
    <property type="project" value="TreeGrafter"/>
</dbReference>
<name>A0A401ISL7_9LACO</name>
<evidence type="ECO:0000256" key="2">
    <source>
        <dbReference type="ARBA" id="ARBA00022529"/>
    </source>
</evidence>
<dbReference type="GO" id="GO:0004040">
    <property type="term" value="F:amidase activity"/>
    <property type="evidence" value="ECO:0007669"/>
    <property type="project" value="InterPro"/>
</dbReference>
<dbReference type="GO" id="GO:0031640">
    <property type="term" value="P:killing of cells of another organism"/>
    <property type="evidence" value="ECO:0007669"/>
    <property type="project" value="UniProtKB-KW"/>
</dbReference>
<sequence length="725" mass="77496">MKKRKERIEAEKALQFTENFKSVKKATTYLGTTVLMGTAGVGLSRTKALADTTVQVADGQQTGAKNAGSQGQANGSSNQQGQGTVAAQNSQSTPQTTSGQASSSSEQTASQAKQQVETNGVNQQNTANKSLATNSVSTYSTRSLFTSTQGFINNIAPSAMQVAQQRGLYASLMIAQAALESGWGSSSLATSAHNLFGVKWSGSGAFVSMQTSEYYGGKSHTVQANFQKYSSYTDSLNNYANLILGHFPNSTLKAGSVEKAAANLAHGVYGTYATAPDYADKLVRLVNQYNLKQYDSKQSSTVGSSTPIIDQTSTKTNQSGAVAANGQYTVKSGDSLYRIAINHGMTLPELKSANNLTGNDIYPGQKLKVKQSGTTSSTSSKPAAGQAQKTTTSAQKPANAQTYRVQKHDSLWSISQKFKTKVDQLRAWNNLQGDIIYVNQELVVGQKAAQTTPVKTQKVNQNQPAATQQNKQTTAGSSYTVKSSDSLWAIAHQHNMTVAQIKKLNNLTSDLITVGQKLQLSGPQKSQTTSTAQKKTAAPEPNDSSSTYQVKSGDSLWSIATQHGMTVPALKAANHLTSDLITVGQKLQVRGKSAAKTSTQTKQASAKKTSSSKQIAGTYVVQKNDSLWSIANEHHTTIAKLRELNHLTGSVIYIGQSLRVQQRSSVNAATKTVQSQDAKQGSYVVAQGDSLWRIATRNKLTVNQLKSLNHLVSDTIYVGQTLKLK</sequence>
<keyword evidence="3" id="KW-0081">Bacteriolytic enzyme</keyword>
<feature type="compositionally biased region" description="Low complexity" evidence="5">
    <location>
        <begin position="524"/>
        <end position="538"/>
    </location>
</feature>
<feature type="region of interest" description="Disordered" evidence="5">
    <location>
        <begin position="368"/>
        <end position="401"/>
    </location>
</feature>
<feature type="domain" description="LysM" evidence="6">
    <location>
        <begin position="617"/>
        <end position="660"/>
    </location>
</feature>
<dbReference type="SMART" id="SM00257">
    <property type="entry name" value="LysM"/>
    <property type="match status" value="6"/>
</dbReference>
<feature type="compositionally biased region" description="Polar residues" evidence="5">
    <location>
        <begin position="116"/>
        <end position="129"/>
    </location>
</feature>
<evidence type="ECO:0000256" key="1">
    <source>
        <dbReference type="ARBA" id="ARBA00010266"/>
    </source>
</evidence>
<dbReference type="Pfam" id="PF01476">
    <property type="entry name" value="LysM"/>
    <property type="match status" value="6"/>
</dbReference>
<feature type="compositionally biased region" description="Low complexity" evidence="5">
    <location>
        <begin position="66"/>
        <end position="115"/>
    </location>
</feature>
<dbReference type="Proteomes" id="UP000286848">
    <property type="component" value="Unassembled WGS sequence"/>
</dbReference>
<evidence type="ECO:0000256" key="3">
    <source>
        <dbReference type="ARBA" id="ARBA00022638"/>
    </source>
</evidence>
<dbReference type="PROSITE" id="PS51782">
    <property type="entry name" value="LYSM"/>
    <property type="match status" value="6"/>
</dbReference>
<feature type="region of interest" description="Disordered" evidence="5">
    <location>
        <begin position="452"/>
        <end position="477"/>
    </location>
</feature>
<proteinExistence type="inferred from homology"/>